<protein>
    <recommendedName>
        <fullName evidence="4">Reverse transcriptase Ty1/copia-type domain-containing protein</fullName>
    </recommendedName>
</protein>
<proteinExistence type="predicted"/>
<dbReference type="EMBL" id="SMOL01000148">
    <property type="protein sequence ID" value="KAB2629181.1"/>
    <property type="molecule type" value="Genomic_DNA"/>
</dbReference>
<dbReference type="Proteomes" id="UP000327157">
    <property type="component" value="Chromosome 8"/>
</dbReference>
<gene>
    <name evidence="2" type="ORF">D8674_033976</name>
</gene>
<reference evidence="2 3" key="3">
    <citation type="submission" date="2019-11" db="EMBL/GenBank/DDBJ databases">
        <title>A de novo genome assembly of a pear dwarfing rootstock.</title>
        <authorList>
            <person name="Wang F."/>
            <person name="Wang J."/>
            <person name="Li S."/>
            <person name="Zhang Y."/>
            <person name="Fang M."/>
            <person name="Ma L."/>
            <person name="Zhao Y."/>
            <person name="Jiang S."/>
        </authorList>
    </citation>
    <scope>NUCLEOTIDE SEQUENCE [LARGE SCALE GENOMIC DNA]</scope>
    <source>
        <strain evidence="2">S2</strain>
        <tissue evidence="2">Leaf</tissue>
    </source>
</reference>
<reference evidence="3" key="2">
    <citation type="submission" date="2019-10" db="EMBL/GenBank/DDBJ databases">
        <title>A de novo genome assembly of a pear dwarfing rootstock.</title>
        <authorList>
            <person name="Wang F."/>
            <person name="Wang J."/>
            <person name="Li S."/>
            <person name="Zhang Y."/>
            <person name="Fang M."/>
            <person name="Ma L."/>
            <person name="Zhao Y."/>
            <person name="Jiang S."/>
        </authorList>
    </citation>
    <scope>NUCLEOTIDE SEQUENCE [LARGE SCALE GENOMIC DNA]</scope>
</reference>
<reference evidence="2 3" key="1">
    <citation type="submission" date="2019-09" db="EMBL/GenBank/DDBJ databases">
        <authorList>
            <person name="Ou C."/>
        </authorList>
    </citation>
    <scope>NUCLEOTIDE SEQUENCE [LARGE SCALE GENOMIC DNA]</scope>
    <source>
        <strain evidence="2">S2</strain>
        <tissue evidence="2">Leaf</tissue>
    </source>
</reference>
<feature type="compositionally biased region" description="Gly residues" evidence="1">
    <location>
        <begin position="212"/>
        <end position="223"/>
    </location>
</feature>
<dbReference type="AlphaFoldDB" id="A0A5N5HSE6"/>
<feature type="compositionally biased region" description="Polar residues" evidence="1">
    <location>
        <begin position="187"/>
        <end position="202"/>
    </location>
</feature>
<evidence type="ECO:0000313" key="2">
    <source>
        <dbReference type="EMBL" id="KAB2629181.1"/>
    </source>
</evidence>
<dbReference type="PANTHER" id="PTHR11439:SF455">
    <property type="entry name" value="RLK (RECEPTOR-LIKE PROTEIN KINASE) 8, PUTATIVE-RELATED"/>
    <property type="match status" value="1"/>
</dbReference>
<comment type="caution">
    <text evidence="2">The sequence shown here is derived from an EMBL/GenBank/DDBJ whole genome shotgun (WGS) entry which is preliminary data.</text>
</comment>
<dbReference type="SUPFAM" id="SSF56672">
    <property type="entry name" value="DNA/RNA polymerases"/>
    <property type="match status" value="1"/>
</dbReference>
<dbReference type="CDD" id="cd09272">
    <property type="entry name" value="RNase_HI_RT_Ty1"/>
    <property type="match status" value="1"/>
</dbReference>
<dbReference type="InterPro" id="IPR043502">
    <property type="entry name" value="DNA/RNA_pol_sf"/>
</dbReference>
<keyword evidence="3" id="KW-1185">Reference proteome</keyword>
<feature type="region of interest" description="Disordered" evidence="1">
    <location>
        <begin position="186"/>
        <end position="242"/>
    </location>
</feature>
<feature type="compositionally biased region" description="Basic residues" evidence="1">
    <location>
        <begin position="232"/>
        <end position="242"/>
    </location>
</feature>
<evidence type="ECO:0000313" key="3">
    <source>
        <dbReference type="Proteomes" id="UP000327157"/>
    </source>
</evidence>
<name>A0A5N5HSE6_9ROSA</name>
<evidence type="ECO:0008006" key="4">
    <source>
        <dbReference type="Google" id="ProtNLM"/>
    </source>
</evidence>
<accession>A0A5N5HSE6</accession>
<evidence type="ECO:0000256" key="1">
    <source>
        <dbReference type="SAM" id="MobiDB-lite"/>
    </source>
</evidence>
<organism evidence="2 3">
    <name type="scientific">Pyrus ussuriensis x Pyrus communis</name>
    <dbReference type="NCBI Taxonomy" id="2448454"/>
    <lineage>
        <taxon>Eukaryota</taxon>
        <taxon>Viridiplantae</taxon>
        <taxon>Streptophyta</taxon>
        <taxon>Embryophyta</taxon>
        <taxon>Tracheophyta</taxon>
        <taxon>Spermatophyta</taxon>
        <taxon>Magnoliopsida</taxon>
        <taxon>eudicotyledons</taxon>
        <taxon>Gunneridae</taxon>
        <taxon>Pentapetalae</taxon>
        <taxon>rosids</taxon>
        <taxon>fabids</taxon>
        <taxon>Rosales</taxon>
        <taxon>Rosaceae</taxon>
        <taxon>Amygdaloideae</taxon>
        <taxon>Maleae</taxon>
        <taxon>Pyrus</taxon>
    </lineage>
</organism>
<dbReference type="OrthoDB" id="1163908at2759"/>
<sequence>MKDLGPLSYFLGVEVTYSGEHMHLTQSKYALDLLERTKFTAVKPYDGDPYSHPEQYRMVVGALQYLTITRPDLSYAVNQVCQFMHMPRTTHWMAVKRILRYLKATHDHGLVYKPGDVRLNAFSDADYAGNPDTRHSTGGFCIYLGTNLISWSSKKQKTVSRSSTEAEYRQLAYIAAELSCLRGDVRPSQSYPNRCSATNSSSDKIRDSRFGSGSGGKAGGAIGFTGDEKVLRKGQRKRGTSL</sequence>
<dbReference type="PANTHER" id="PTHR11439">
    <property type="entry name" value="GAG-POL-RELATED RETROTRANSPOSON"/>
    <property type="match status" value="1"/>
</dbReference>